<keyword evidence="1" id="KW-0963">Cytoplasm</keyword>
<name>A0AAN9BWK8_9CAEN</name>
<dbReference type="EMBL" id="JBAMIC010000002">
    <property type="protein sequence ID" value="KAK7112776.1"/>
    <property type="molecule type" value="Genomic_DNA"/>
</dbReference>
<dbReference type="GO" id="GO:0046872">
    <property type="term" value="F:metal ion binding"/>
    <property type="evidence" value="ECO:0007669"/>
    <property type="project" value="UniProtKB-KW"/>
</dbReference>
<dbReference type="GO" id="GO:0005655">
    <property type="term" value="C:nucleolar ribonuclease P complex"/>
    <property type="evidence" value="ECO:0007669"/>
    <property type="project" value="TreeGrafter"/>
</dbReference>
<dbReference type="Pfam" id="PF04032">
    <property type="entry name" value="Rpr2"/>
    <property type="match status" value="1"/>
</dbReference>
<evidence type="ECO:0000256" key="2">
    <source>
        <dbReference type="ARBA" id="ARBA00022694"/>
    </source>
</evidence>
<keyword evidence="5" id="KW-0255">Endonuclease</keyword>
<keyword evidence="6" id="KW-0378">Hydrolase</keyword>
<organism evidence="9 10">
    <name type="scientific">Littorina saxatilis</name>
    <dbReference type="NCBI Taxonomy" id="31220"/>
    <lineage>
        <taxon>Eukaryota</taxon>
        <taxon>Metazoa</taxon>
        <taxon>Spiralia</taxon>
        <taxon>Lophotrochozoa</taxon>
        <taxon>Mollusca</taxon>
        <taxon>Gastropoda</taxon>
        <taxon>Caenogastropoda</taxon>
        <taxon>Littorinimorpha</taxon>
        <taxon>Littorinoidea</taxon>
        <taxon>Littorinidae</taxon>
        <taxon>Littorina</taxon>
    </lineage>
</organism>
<gene>
    <name evidence="9" type="ORF">V1264_012170</name>
</gene>
<keyword evidence="3" id="KW-0540">Nuclease</keyword>
<dbReference type="Gene3D" id="6.20.50.20">
    <property type="match status" value="1"/>
</dbReference>
<evidence type="ECO:0000313" key="10">
    <source>
        <dbReference type="Proteomes" id="UP001374579"/>
    </source>
</evidence>
<dbReference type="HAMAP" id="MF_00757">
    <property type="entry name" value="RNase_P_4"/>
    <property type="match status" value="1"/>
</dbReference>
<dbReference type="AlphaFoldDB" id="A0AAN9BWK8"/>
<dbReference type="PANTHER" id="PTHR14742">
    <property type="entry name" value="RIBONUCLEASE P SUBUNIT P21"/>
    <property type="match status" value="1"/>
</dbReference>
<dbReference type="InterPro" id="IPR016432">
    <property type="entry name" value="RNP4"/>
</dbReference>
<evidence type="ECO:0000256" key="6">
    <source>
        <dbReference type="ARBA" id="ARBA00022801"/>
    </source>
</evidence>
<evidence type="ECO:0000256" key="3">
    <source>
        <dbReference type="ARBA" id="ARBA00022722"/>
    </source>
</evidence>
<dbReference type="InterPro" id="IPR007175">
    <property type="entry name" value="Rpr2/Snm1/Rpp21"/>
</dbReference>
<sequence>MGKSAKQKGLGNKEAYQRINYLYQAAHLCLQQSPSNPEMCRFYINTMRSVAEKHVIRMHPEIKRSICKKCCMLLLPGITSISRNKKKGERYTVVSCLECGSVKRFPWGKNYQLWVEKPAAWQPS</sequence>
<keyword evidence="4" id="KW-0479">Metal-binding</keyword>
<reference evidence="9 10" key="1">
    <citation type="submission" date="2024-02" db="EMBL/GenBank/DDBJ databases">
        <title>Chromosome-scale genome assembly of the rough periwinkle Littorina saxatilis.</title>
        <authorList>
            <person name="De Jode A."/>
            <person name="Faria R."/>
            <person name="Formenti G."/>
            <person name="Sims Y."/>
            <person name="Smith T.P."/>
            <person name="Tracey A."/>
            <person name="Wood J.M.D."/>
            <person name="Zagrodzka Z.B."/>
            <person name="Johannesson K."/>
            <person name="Butlin R.K."/>
            <person name="Leder E.H."/>
        </authorList>
    </citation>
    <scope>NUCLEOTIDE SEQUENCE [LARGE SCALE GENOMIC DNA]</scope>
    <source>
        <strain evidence="9">Snail1</strain>
        <tissue evidence="9">Muscle</tissue>
    </source>
</reference>
<comment type="similarity">
    <text evidence="8">Belongs to the eukaryotic/archaeal RNase P protein component 4 family.</text>
</comment>
<dbReference type="GO" id="GO:0016787">
    <property type="term" value="F:hydrolase activity"/>
    <property type="evidence" value="ECO:0007669"/>
    <property type="project" value="UniProtKB-KW"/>
</dbReference>
<evidence type="ECO:0000256" key="4">
    <source>
        <dbReference type="ARBA" id="ARBA00022723"/>
    </source>
</evidence>
<evidence type="ECO:0000256" key="7">
    <source>
        <dbReference type="ARBA" id="ARBA00022833"/>
    </source>
</evidence>
<comment type="caution">
    <text evidence="9">The sequence shown here is derived from an EMBL/GenBank/DDBJ whole genome shotgun (WGS) entry which is preliminary data.</text>
</comment>
<keyword evidence="10" id="KW-1185">Reference proteome</keyword>
<accession>A0AAN9BWK8</accession>
<evidence type="ECO:0000313" key="9">
    <source>
        <dbReference type="EMBL" id="KAK7112776.1"/>
    </source>
</evidence>
<proteinExistence type="inferred from homology"/>
<evidence type="ECO:0000256" key="8">
    <source>
        <dbReference type="ARBA" id="ARBA00038402"/>
    </source>
</evidence>
<dbReference type="GO" id="GO:0001682">
    <property type="term" value="P:tRNA 5'-leader removal"/>
    <property type="evidence" value="ECO:0007669"/>
    <property type="project" value="InterPro"/>
</dbReference>
<dbReference type="Gene3D" id="1.20.5.420">
    <property type="entry name" value="Immunoglobulin FC, subunit C"/>
    <property type="match status" value="1"/>
</dbReference>
<keyword evidence="2" id="KW-0819">tRNA processing</keyword>
<dbReference type="Proteomes" id="UP001374579">
    <property type="component" value="Unassembled WGS sequence"/>
</dbReference>
<evidence type="ECO:0000256" key="5">
    <source>
        <dbReference type="ARBA" id="ARBA00022759"/>
    </source>
</evidence>
<dbReference type="GO" id="GO:0004519">
    <property type="term" value="F:endonuclease activity"/>
    <property type="evidence" value="ECO:0007669"/>
    <property type="project" value="UniProtKB-KW"/>
</dbReference>
<protein>
    <submittedName>
        <fullName evidence="9">Uncharacterized protein</fullName>
    </submittedName>
</protein>
<keyword evidence="7" id="KW-0862">Zinc</keyword>
<dbReference type="PIRSF" id="PIRSF004878">
    <property type="entry name" value="RNase_P_4"/>
    <property type="match status" value="1"/>
</dbReference>
<evidence type="ECO:0000256" key="1">
    <source>
        <dbReference type="ARBA" id="ARBA00022490"/>
    </source>
</evidence>
<dbReference type="PANTHER" id="PTHR14742:SF0">
    <property type="entry name" value="RIBONUCLEASE P PROTEIN SUBUNIT P21"/>
    <property type="match status" value="1"/>
</dbReference>